<feature type="compositionally biased region" description="Acidic residues" evidence="10">
    <location>
        <begin position="407"/>
        <end position="437"/>
    </location>
</feature>
<dbReference type="AlphaFoldDB" id="A0A7J8JDA4"/>
<dbReference type="GO" id="GO:0003723">
    <property type="term" value="F:RNA binding"/>
    <property type="evidence" value="ECO:0007669"/>
    <property type="project" value="InterPro"/>
</dbReference>
<feature type="compositionally biased region" description="Basic and acidic residues" evidence="10">
    <location>
        <begin position="838"/>
        <end position="859"/>
    </location>
</feature>
<feature type="region of interest" description="Disordered" evidence="10">
    <location>
        <begin position="653"/>
        <end position="921"/>
    </location>
</feature>
<feature type="compositionally biased region" description="Basic and acidic residues" evidence="10">
    <location>
        <begin position="28"/>
        <end position="56"/>
    </location>
</feature>
<dbReference type="GO" id="GO:0016607">
    <property type="term" value="C:nuclear speck"/>
    <property type="evidence" value="ECO:0007669"/>
    <property type="project" value="UniProtKB-SubCell"/>
</dbReference>
<proteinExistence type="inferred from homology"/>
<accession>A0A7J8JDA4</accession>
<comment type="similarity">
    <text evidence="2">Belongs to the CWC22 family.</text>
</comment>
<dbReference type="SMART" id="SM00544">
    <property type="entry name" value="MA3"/>
    <property type="match status" value="1"/>
</dbReference>
<keyword evidence="4" id="KW-0508">mRNA splicing</keyword>
<dbReference type="InterPro" id="IPR016024">
    <property type="entry name" value="ARM-type_fold"/>
</dbReference>
<dbReference type="FunFam" id="1.25.40.180:FF:000004">
    <property type="entry name" value="pre-mRNA-splicing factor CWC22 homolog"/>
    <property type="match status" value="1"/>
</dbReference>
<evidence type="ECO:0000256" key="9">
    <source>
        <dbReference type="ARBA" id="ARBA00062331"/>
    </source>
</evidence>
<feature type="region of interest" description="Disordered" evidence="10">
    <location>
        <begin position="1"/>
        <end position="129"/>
    </location>
</feature>
<feature type="compositionally biased region" description="Basic and acidic residues" evidence="10">
    <location>
        <begin position="66"/>
        <end position="85"/>
    </location>
</feature>
<evidence type="ECO:0000313" key="12">
    <source>
        <dbReference type="EMBL" id="KAF6494440.1"/>
    </source>
</evidence>
<evidence type="ECO:0000256" key="4">
    <source>
        <dbReference type="ARBA" id="ARBA00023187"/>
    </source>
</evidence>
<evidence type="ECO:0000256" key="6">
    <source>
        <dbReference type="ARBA" id="ARBA00040488"/>
    </source>
</evidence>
<dbReference type="Proteomes" id="UP000593571">
    <property type="component" value="Unassembled WGS sequence"/>
</dbReference>
<comment type="subunit">
    <text evidence="9">Component of the pre-catalytic spliceosome B and the catalytic spliceosome C complexes. Component of the minor spliceosome, which splices U12-type introns. Interacts with EIF4A3 and PRPF19 in an RNA-independent manner. Direct interaction with EIF4A3 is mediated by the MIF4G domain. Full interaction with EIF4A3 occurs only when EIF4A3 is not part of the EJC and prevents EIF4A3 binding to RNA.</text>
</comment>
<dbReference type="SUPFAM" id="SSF48371">
    <property type="entry name" value="ARM repeat"/>
    <property type="match status" value="1"/>
</dbReference>
<evidence type="ECO:0000256" key="3">
    <source>
        <dbReference type="ARBA" id="ARBA00022664"/>
    </source>
</evidence>
<evidence type="ECO:0000256" key="8">
    <source>
        <dbReference type="ARBA" id="ARBA00059429"/>
    </source>
</evidence>
<feature type="compositionally biased region" description="Low complexity" evidence="10">
    <location>
        <begin position="665"/>
        <end position="695"/>
    </location>
</feature>
<sequence length="921" mass="107099">MKSSVAHIKHSSGHDRRESYNSYQRTSSPEERYAEQERSPRERDYFDYSRSDYERSRRGRSYDGSMESRSRDREKRRERERDVDRKRSRKSPSPGRRSPEPSVTQSSSAQDEPTAKKKKDELDPLLTRTGGAYIPPAKLRMMQEQITDKNSLAYQRMSWEALKKSINGLINKVNISNIGIIIQELLQENIVRGRGLLSRSVLQAQSASPIFTHVYAALVAIINSKFPQIGELILKRLILNFRKGYRRNDKQLCLTASKFVAHLINQNVAHEVLCLEMLTLLLERPTDDSVEVAIGFLKECGLKLTQVSPRGINAIFERLRNILHESEIDKRVQYMIEVMFAVRKDGFKDHPVILEGLDLVEEDDQFTHMLPLEDDYNPEDVLNVFKMDPNFMENEEKYKAIKKEILDEGDSDSNTDQDAGSSEEEEEEEEEGEEDEEGQKVTIHDKTEINLVSFRRTIYLAIQSSLDFEECAHKLLKMEFPESQTKELCNMILDCCAQQRTYEKFFGLLAGRFCMLKKEYMESFESIFKEQYDTIHRLETNKLRNVAKMFAHLLYTDSLPWSVLECIKLSEETTTSSSRIFVKIFFQELCEYMGLPKLNARLKDETLQPFFEGLLPRDNPRNTRFAINFFTSIGLGGLTDELREHLKNTPKVIVAQKPDVEPNKSSPSSSSSASSSSESDSSASDSDSSASSSESSSEESDSSSSSSQSSASGIETLYNRSCSFLTTKDIRKKGHGNTRSKEVDKLIRKQQTNDRKQGERRPEQRHQETRTERERRSEKHRDKNSRDPNWRDPMTKYTSDRGVPSERNSYSRVTNDRDQEMHLDLENKHSAPKKKREERRNSFSENEHRQRNKDSENFRRKDRSKSREKNRKHSGTRSDEDRYQNGAERRWEKPSRYSEQSRESKRNQDRRREKSPTKQKK</sequence>
<dbReference type="GO" id="GO:0071013">
    <property type="term" value="C:catalytic step 2 spliceosome"/>
    <property type="evidence" value="ECO:0007669"/>
    <property type="project" value="TreeGrafter"/>
</dbReference>
<feature type="compositionally biased region" description="Low complexity" evidence="10">
    <location>
        <begin position="91"/>
        <end position="102"/>
    </location>
</feature>
<evidence type="ECO:0000256" key="7">
    <source>
        <dbReference type="ARBA" id="ARBA00042174"/>
    </source>
</evidence>
<evidence type="ECO:0000256" key="2">
    <source>
        <dbReference type="ARBA" id="ARBA00006856"/>
    </source>
</evidence>
<evidence type="ECO:0000313" key="13">
    <source>
        <dbReference type="Proteomes" id="UP000593571"/>
    </source>
</evidence>
<gene>
    <name evidence="12" type="ORF">HJG63_003519</name>
</gene>
<dbReference type="PANTHER" id="PTHR18034:SF3">
    <property type="entry name" value="PRE-MRNA-SPLICING FACTOR CWC22 HOMOLOG"/>
    <property type="match status" value="1"/>
</dbReference>
<dbReference type="GO" id="GO:0000398">
    <property type="term" value="P:mRNA splicing, via spliceosome"/>
    <property type="evidence" value="ECO:0007669"/>
    <property type="project" value="TreeGrafter"/>
</dbReference>
<dbReference type="Gene3D" id="1.25.40.180">
    <property type="match status" value="1"/>
</dbReference>
<name>A0A7J8JDA4_ROUAE</name>
<dbReference type="PANTHER" id="PTHR18034">
    <property type="entry name" value="CELL CYCLE CONTROL PROTEIN CWF22-RELATED"/>
    <property type="match status" value="1"/>
</dbReference>
<dbReference type="EMBL" id="JACASE010000002">
    <property type="protein sequence ID" value="KAF6494440.1"/>
    <property type="molecule type" value="Genomic_DNA"/>
</dbReference>
<feature type="region of interest" description="Disordered" evidence="10">
    <location>
        <begin position="404"/>
        <end position="442"/>
    </location>
</feature>
<keyword evidence="3" id="KW-0507">mRNA processing</keyword>
<feature type="compositionally biased region" description="Basic and acidic residues" evidence="10">
    <location>
        <begin position="876"/>
        <end position="921"/>
    </location>
</feature>
<dbReference type="Pfam" id="PF02847">
    <property type="entry name" value="MA3"/>
    <property type="match status" value="1"/>
</dbReference>
<dbReference type="SMART" id="SM00543">
    <property type="entry name" value="MIF4G"/>
    <property type="match status" value="1"/>
</dbReference>
<organism evidence="12 13">
    <name type="scientific">Rousettus aegyptiacus</name>
    <name type="common">Egyptian fruit bat</name>
    <name type="synonym">Pteropus aegyptiacus</name>
    <dbReference type="NCBI Taxonomy" id="9407"/>
    <lineage>
        <taxon>Eukaryota</taxon>
        <taxon>Metazoa</taxon>
        <taxon>Chordata</taxon>
        <taxon>Craniata</taxon>
        <taxon>Vertebrata</taxon>
        <taxon>Euteleostomi</taxon>
        <taxon>Mammalia</taxon>
        <taxon>Eutheria</taxon>
        <taxon>Laurasiatheria</taxon>
        <taxon>Chiroptera</taxon>
        <taxon>Yinpterochiroptera</taxon>
        <taxon>Pteropodoidea</taxon>
        <taxon>Pteropodidae</taxon>
        <taxon>Rousettinae</taxon>
        <taxon>Rousettus</taxon>
    </lineage>
</organism>
<keyword evidence="13" id="KW-1185">Reference proteome</keyword>
<comment type="function">
    <text evidence="8">Required for pre-mRNA splicing as component of the spliceosome. As a component of the minor spliceosome, involved in the splicing of U12-type introns in pre-mRNAs. Promotes exon-junction complex (EJC) assembly. Hinders EIF4A3 from non-specifically binding RNA and escorts it to the splicing machinery to promote EJC assembly on mature mRNAs. Through its role in EJC assembly, required for nonsense-mediated mRNA decay.</text>
</comment>
<evidence type="ECO:0000256" key="10">
    <source>
        <dbReference type="SAM" id="MobiDB-lite"/>
    </source>
</evidence>
<feature type="compositionally biased region" description="Basic residues" evidence="10">
    <location>
        <begin position="860"/>
        <end position="875"/>
    </location>
</feature>
<comment type="caution">
    <text evidence="12">The sequence shown here is derived from an EMBL/GenBank/DDBJ whole genome shotgun (WGS) entry which is preliminary data.</text>
</comment>
<dbReference type="InterPro" id="IPR050781">
    <property type="entry name" value="CWC22_splicing_factor"/>
</dbReference>
<protein>
    <recommendedName>
        <fullName evidence="6">Pre-mRNA-splicing factor CWC22 homolog</fullName>
    </recommendedName>
    <alternativeName>
        <fullName evidence="7">Nucampholin homolog</fullName>
    </alternativeName>
</protein>
<feature type="compositionally biased region" description="Basic and acidic residues" evidence="10">
    <location>
        <begin position="814"/>
        <end position="829"/>
    </location>
</feature>
<reference evidence="12 13" key="1">
    <citation type="journal article" date="2020" name="Nature">
        <title>Six reference-quality genomes reveal evolution of bat adaptations.</title>
        <authorList>
            <person name="Jebb D."/>
            <person name="Huang Z."/>
            <person name="Pippel M."/>
            <person name="Hughes G.M."/>
            <person name="Lavrichenko K."/>
            <person name="Devanna P."/>
            <person name="Winkler S."/>
            <person name="Jermiin L.S."/>
            <person name="Skirmuntt E.C."/>
            <person name="Katzourakis A."/>
            <person name="Burkitt-Gray L."/>
            <person name="Ray D.A."/>
            <person name="Sullivan K.A.M."/>
            <person name="Roscito J.G."/>
            <person name="Kirilenko B.M."/>
            <person name="Davalos L.M."/>
            <person name="Corthals A.P."/>
            <person name="Power M.L."/>
            <person name="Jones G."/>
            <person name="Ransome R.D."/>
            <person name="Dechmann D.K.N."/>
            <person name="Locatelli A.G."/>
            <person name="Puechmaille S.J."/>
            <person name="Fedrigo O."/>
            <person name="Jarvis E.D."/>
            <person name="Hiller M."/>
            <person name="Vernes S.C."/>
            <person name="Myers E.W."/>
            <person name="Teeling E.C."/>
        </authorList>
    </citation>
    <scope>NUCLEOTIDE SEQUENCE [LARGE SCALE GENOMIC DNA]</scope>
    <source>
        <strain evidence="12">MRouAeg1</strain>
        <tissue evidence="12">Muscle</tissue>
    </source>
</reference>
<keyword evidence="5" id="KW-0539">Nucleus</keyword>
<feature type="domain" description="MI" evidence="11">
    <location>
        <begin position="453"/>
        <end position="569"/>
    </location>
</feature>
<feature type="compositionally biased region" description="Low complexity" evidence="10">
    <location>
        <begin position="702"/>
        <end position="712"/>
    </location>
</feature>
<evidence type="ECO:0000256" key="1">
    <source>
        <dbReference type="ARBA" id="ARBA00004324"/>
    </source>
</evidence>
<feature type="compositionally biased region" description="Basic and acidic residues" evidence="10">
    <location>
        <begin position="739"/>
        <end position="794"/>
    </location>
</feature>
<dbReference type="PROSITE" id="PS51366">
    <property type="entry name" value="MI"/>
    <property type="match status" value="1"/>
</dbReference>
<evidence type="ECO:0000256" key="5">
    <source>
        <dbReference type="ARBA" id="ARBA00023242"/>
    </source>
</evidence>
<feature type="compositionally biased region" description="Basic and acidic residues" evidence="10">
    <location>
        <begin position="113"/>
        <end position="122"/>
    </location>
</feature>
<dbReference type="InterPro" id="IPR003891">
    <property type="entry name" value="Initiation_fac_eIF4g_MI"/>
</dbReference>
<evidence type="ECO:0000259" key="11">
    <source>
        <dbReference type="PROSITE" id="PS51366"/>
    </source>
</evidence>
<comment type="subcellular location">
    <subcellularLocation>
        <location evidence="1">Nucleus speckle</location>
    </subcellularLocation>
</comment>
<dbReference type="InterPro" id="IPR003890">
    <property type="entry name" value="MIF4G-like_typ-3"/>
</dbReference>